<dbReference type="Gene3D" id="3.40.50.12780">
    <property type="entry name" value="N-terminal domain of ligase-like"/>
    <property type="match status" value="1"/>
</dbReference>
<dbReference type="PANTHER" id="PTHR43201:SF8">
    <property type="entry name" value="ACYL-COA SYNTHETASE FAMILY MEMBER 3"/>
    <property type="match status" value="1"/>
</dbReference>
<dbReference type="InterPro" id="IPR000873">
    <property type="entry name" value="AMP-dep_synth/lig_dom"/>
</dbReference>
<dbReference type="PROSITE" id="PS00455">
    <property type="entry name" value="AMP_BINDING"/>
    <property type="match status" value="1"/>
</dbReference>
<dbReference type="InterPro" id="IPR020845">
    <property type="entry name" value="AMP-binding_CS"/>
</dbReference>
<dbReference type="PANTHER" id="PTHR43201">
    <property type="entry name" value="ACYL-COA SYNTHETASE"/>
    <property type="match status" value="1"/>
</dbReference>
<protein>
    <submittedName>
        <fullName evidence="3">Class I adenylate-forming enzyme family protein</fullName>
    </submittedName>
</protein>
<organism evidence="3 4">
    <name type="scientific">Candidatus Andeanibacterium colombiense</name>
    <dbReference type="NCBI Taxonomy" id="3121345"/>
    <lineage>
        <taxon>Bacteria</taxon>
        <taxon>Pseudomonadati</taxon>
        <taxon>Pseudomonadota</taxon>
        <taxon>Alphaproteobacteria</taxon>
        <taxon>Sphingomonadales</taxon>
        <taxon>Sphingomonadaceae</taxon>
        <taxon>Candidatus Andeanibacterium</taxon>
    </lineage>
</organism>
<dbReference type="EMBL" id="CP119316">
    <property type="protein sequence ID" value="WEK46789.1"/>
    <property type="molecule type" value="Genomic_DNA"/>
</dbReference>
<evidence type="ECO:0000313" key="3">
    <source>
        <dbReference type="EMBL" id="WEK46789.1"/>
    </source>
</evidence>
<evidence type="ECO:0000256" key="1">
    <source>
        <dbReference type="ARBA" id="ARBA00006432"/>
    </source>
</evidence>
<evidence type="ECO:0000259" key="2">
    <source>
        <dbReference type="Pfam" id="PF00501"/>
    </source>
</evidence>
<dbReference type="GO" id="GO:0006631">
    <property type="term" value="P:fatty acid metabolic process"/>
    <property type="evidence" value="ECO:0007669"/>
    <property type="project" value="TreeGrafter"/>
</dbReference>
<dbReference type="InterPro" id="IPR045851">
    <property type="entry name" value="AMP-bd_C_sf"/>
</dbReference>
<dbReference type="Gene3D" id="3.30.300.30">
    <property type="match status" value="1"/>
</dbReference>
<comment type="similarity">
    <text evidence="1">Belongs to the ATP-dependent AMP-binding enzyme family.</text>
</comment>
<evidence type="ECO:0000313" key="4">
    <source>
        <dbReference type="Proteomes" id="UP001218362"/>
    </source>
</evidence>
<reference evidence="3" key="1">
    <citation type="submission" date="2023-03" db="EMBL/GenBank/DDBJ databases">
        <title>Andean soil-derived lignocellulolytic bacterial consortium as a source of novel taxa and putative plastic-active enzymes.</title>
        <authorList>
            <person name="Diaz-Garcia L."/>
            <person name="Chuvochina M."/>
            <person name="Feuerriegel G."/>
            <person name="Bunk B."/>
            <person name="Sproer C."/>
            <person name="Streit W.R."/>
            <person name="Rodriguez L.M."/>
            <person name="Overmann J."/>
            <person name="Jimenez D.J."/>
        </authorList>
    </citation>
    <scope>NUCLEOTIDE SEQUENCE</scope>
    <source>
        <strain evidence="3">MAG 26</strain>
    </source>
</reference>
<dbReference type="SUPFAM" id="SSF56801">
    <property type="entry name" value="Acetyl-CoA synthetase-like"/>
    <property type="match status" value="1"/>
</dbReference>
<gene>
    <name evidence="3" type="ORF">P0Y56_00425</name>
</gene>
<dbReference type="Proteomes" id="UP001218362">
    <property type="component" value="Chromosome"/>
</dbReference>
<dbReference type="InterPro" id="IPR042099">
    <property type="entry name" value="ANL_N_sf"/>
</dbReference>
<dbReference type="Pfam" id="PF00501">
    <property type="entry name" value="AMP-binding"/>
    <property type="match status" value="1"/>
</dbReference>
<dbReference type="GO" id="GO:0031956">
    <property type="term" value="F:medium-chain fatty acid-CoA ligase activity"/>
    <property type="evidence" value="ECO:0007669"/>
    <property type="project" value="TreeGrafter"/>
</dbReference>
<dbReference type="KEGG" id="acob:P0Y56_00425"/>
<proteinExistence type="inferred from homology"/>
<accession>A0AAJ5X9X2</accession>
<dbReference type="AlphaFoldDB" id="A0AAJ5X9X2"/>
<feature type="domain" description="AMP-dependent synthetase/ligase" evidence="2">
    <location>
        <begin position="145"/>
        <end position="349"/>
    </location>
</feature>
<sequence>MAILQPIYTHPPERVAARVGAELITYGRLCADIDSMAHWLLGEGLRPGDRVTLHPQVLANPCYWDWILHLGAMRAGLVQSTGHMPPKIAASGAIGPYAAAIGKVDKLAPRARPALRMKFEPQGSMPLAERIRIDGNRPLDGLETQAARLLATSGTTGQPKVVVWDAPLLGGRLEQVRAIGDLTPDTTLLTLLGLITTTGLRYPLAAWQIGATVLLASFGTETPDYAALVAPSTFLAASPFRMQDILRAVPRTWPGRTTRTIELFGGRVPPLLRDEVLKRCCSALRMSYGATEIGRVAAGDTALVDRHPGAVGMVEPGIAVEIVDADGALRPPGEPGIVRMKSDFMVGGYIGQLQGPRSPFRDGWFYPGDLGIVFDDGLFAITGRMSETINVSGAKYSPVVLEERLSRDPSIRDCCVVSVQLDSTDLLAVAVVCPQGTDLPSLRKRMEKQLPKHITFALISVPSIPRNAMGRIPRAGVAKKLAALLKDRAADSRIAR</sequence>
<name>A0AAJ5X9X2_9SPHN</name>